<organism evidence="1 2">
    <name type="scientific">Pseudomethylobacillus aquaticus</name>
    <dbReference type="NCBI Taxonomy" id="2676064"/>
    <lineage>
        <taxon>Bacteria</taxon>
        <taxon>Pseudomonadati</taxon>
        <taxon>Pseudomonadota</taxon>
        <taxon>Betaproteobacteria</taxon>
        <taxon>Nitrosomonadales</taxon>
        <taxon>Methylophilaceae</taxon>
        <taxon>Pseudomethylobacillus</taxon>
    </lineage>
</organism>
<gene>
    <name evidence="1" type="ORF">ED236_00505</name>
</gene>
<keyword evidence="2" id="KW-1185">Reference proteome</keyword>
<name>A0A3N0V5G7_9PROT</name>
<evidence type="ECO:0000313" key="1">
    <source>
        <dbReference type="EMBL" id="ROH88009.1"/>
    </source>
</evidence>
<dbReference type="AlphaFoldDB" id="A0A3N0V5G7"/>
<dbReference type="Proteomes" id="UP000275137">
    <property type="component" value="Unassembled WGS sequence"/>
</dbReference>
<protein>
    <submittedName>
        <fullName evidence="1">Uncharacterized protein</fullName>
    </submittedName>
</protein>
<evidence type="ECO:0000313" key="2">
    <source>
        <dbReference type="Proteomes" id="UP000275137"/>
    </source>
</evidence>
<sequence length="130" mass="13234">MASATFVTSAVVDNTTNDPLDLLITLEVTPGSVASNKQVLLYAKASLDNTNYQSGPESGTTATDEPNLTLIGALPCNTNSTLQRGVFSVSGAFGGALPPYLKFVIKNETGAALAGSGNALKVAEVTGEVV</sequence>
<reference evidence="1 2" key="1">
    <citation type="submission" date="2018-10" db="EMBL/GenBank/DDBJ databases">
        <authorList>
            <person name="Chen W.-M."/>
        </authorList>
    </citation>
    <scope>NUCLEOTIDE SEQUENCE [LARGE SCALE GENOMIC DNA]</scope>
    <source>
        <strain evidence="1 2">H-5</strain>
    </source>
</reference>
<comment type="caution">
    <text evidence="1">The sequence shown here is derived from an EMBL/GenBank/DDBJ whole genome shotgun (WGS) entry which is preliminary data.</text>
</comment>
<proteinExistence type="predicted"/>
<dbReference type="EMBL" id="RJVP01000001">
    <property type="protein sequence ID" value="ROH88009.1"/>
    <property type="molecule type" value="Genomic_DNA"/>
</dbReference>
<accession>A0A3N0V5G7</accession>